<reference evidence="7" key="1">
    <citation type="journal article" date="2010" name="Nat. Biotechnol.">
        <title>Draft genome sequence of the oilseed species Ricinus communis.</title>
        <authorList>
            <person name="Chan A.P."/>
            <person name="Crabtree J."/>
            <person name="Zhao Q."/>
            <person name="Lorenzi H."/>
            <person name="Orvis J."/>
            <person name="Puiu D."/>
            <person name="Melake-Berhan A."/>
            <person name="Jones K.M."/>
            <person name="Redman J."/>
            <person name="Chen G."/>
            <person name="Cahoon E.B."/>
            <person name="Gedil M."/>
            <person name="Stanke M."/>
            <person name="Haas B.J."/>
            <person name="Wortman J.R."/>
            <person name="Fraser-Liggett C.M."/>
            <person name="Ravel J."/>
            <person name="Rabinowicz P.D."/>
        </authorList>
    </citation>
    <scope>NUCLEOTIDE SEQUENCE [LARGE SCALE GENOMIC DNA]</scope>
    <source>
        <strain evidence="7">cv. Hale</strain>
    </source>
</reference>
<dbReference type="Gene3D" id="3.30.40.10">
    <property type="entry name" value="Zinc/RING finger domain, C3HC4 (zinc finger)"/>
    <property type="match status" value="1"/>
</dbReference>
<proteinExistence type="predicted"/>
<dbReference type="InParanoid" id="B9S8B4"/>
<dbReference type="SMART" id="SM00744">
    <property type="entry name" value="RINGv"/>
    <property type="match status" value="1"/>
</dbReference>
<dbReference type="STRING" id="3988.B9S8B4"/>
<feature type="region of interest" description="Disordered" evidence="4">
    <location>
        <begin position="16"/>
        <end position="37"/>
    </location>
</feature>
<keyword evidence="1" id="KW-0479">Metal-binding</keyword>
<dbReference type="GO" id="GO:0008270">
    <property type="term" value="F:zinc ion binding"/>
    <property type="evidence" value="ECO:0007669"/>
    <property type="project" value="UniProtKB-KW"/>
</dbReference>
<dbReference type="Pfam" id="PF12906">
    <property type="entry name" value="RINGv"/>
    <property type="match status" value="1"/>
</dbReference>
<dbReference type="Proteomes" id="UP000008311">
    <property type="component" value="Unassembled WGS sequence"/>
</dbReference>
<feature type="domain" description="RING-CH-type" evidence="5">
    <location>
        <begin position="238"/>
        <end position="309"/>
    </location>
</feature>
<dbReference type="InterPro" id="IPR011016">
    <property type="entry name" value="Znf_RING-CH"/>
</dbReference>
<evidence type="ECO:0000313" key="7">
    <source>
        <dbReference type="Proteomes" id="UP000008311"/>
    </source>
</evidence>
<accession>B9S8B4</accession>
<evidence type="ECO:0000256" key="3">
    <source>
        <dbReference type="ARBA" id="ARBA00022833"/>
    </source>
</evidence>
<evidence type="ECO:0000256" key="2">
    <source>
        <dbReference type="ARBA" id="ARBA00022771"/>
    </source>
</evidence>
<dbReference type="SUPFAM" id="SSF57850">
    <property type="entry name" value="RING/U-box"/>
    <property type="match status" value="1"/>
</dbReference>
<dbReference type="PROSITE" id="PS51292">
    <property type="entry name" value="ZF_RING_CH"/>
    <property type="match status" value="1"/>
</dbReference>
<keyword evidence="2" id="KW-0863">Zinc-finger</keyword>
<evidence type="ECO:0000259" key="5">
    <source>
        <dbReference type="PROSITE" id="PS51292"/>
    </source>
</evidence>
<dbReference type="PANTHER" id="PTHR46214:SF8">
    <property type="entry name" value="RING_FYVE_PHD ZINC FINGER SUPERFAMILY PROTEIN"/>
    <property type="match status" value="1"/>
</dbReference>
<keyword evidence="7" id="KW-1185">Reference proteome</keyword>
<dbReference type="AlphaFoldDB" id="B9S8B4"/>
<dbReference type="PANTHER" id="PTHR46214">
    <property type="entry name" value="ZINC FINGER, RING-CH-TYPE"/>
    <property type="match status" value="1"/>
</dbReference>
<organism evidence="6 7">
    <name type="scientific">Ricinus communis</name>
    <name type="common">Castor bean</name>
    <dbReference type="NCBI Taxonomy" id="3988"/>
    <lineage>
        <taxon>Eukaryota</taxon>
        <taxon>Viridiplantae</taxon>
        <taxon>Streptophyta</taxon>
        <taxon>Embryophyta</taxon>
        <taxon>Tracheophyta</taxon>
        <taxon>Spermatophyta</taxon>
        <taxon>Magnoliopsida</taxon>
        <taxon>eudicotyledons</taxon>
        <taxon>Gunneridae</taxon>
        <taxon>Pentapetalae</taxon>
        <taxon>rosids</taxon>
        <taxon>fabids</taxon>
        <taxon>Malpighiales</taxon>
        <taxon>Euphorbiaceae</taxon>
        <taxon>Acalyphoideae</taxon>
        <taxon>Acalypheae</taxon>
        <taxon>Ricinus</taxon>
    </lineage>
</organism>
<dbReference type="InterPro" id="IPR013083">
    <property type="entry name" value="Znf_RING/FYVE/PHD"/>
</dbReference>
<protein>
    <recommendedName>
        <fullName evidence="5">RING-CH-type domain-containing protein</fullName>
    </recommendedName>
</protein>
<dbReference type="EMBL" id="EQ973891">
    <property type="protein sequence ID" value="EEF40091.1"/>
    <property type="molecule type" value="Genomic_DNA"/>
</dbReference>
<keyword evidence="3" id="KW-0862">Zinc</keyword>
<evidence type="ECO:0000313" key="6">
    <source>
        <dbReference type="EMBL" id="EEF40091.1"/>
    </source>
</evidence>
<feature type="compositionally biased region" description="Polar residues" evidence="4">
    <location>
        <begin position="16"/>
        <end position="31"/>
    </location>
</feature>
<gene>
    <name evidence="6" type="ORF">RCOM_1250150</name>
</gene>
<evidence type="ECO:0000256" key="1">
    <source>
        <dbReference type="ARBA" id="ARBA00022723"/>
    </source>
</evidence>
<sequence>MDKKCDEKKTNVGSFCQVNQGTNRNTTGETSNSDHRVVSENSVVLNPEDSVSAGGEIRALDANVNGLGSTMTAVDHEASGGMGIREPLDQGTSGNSSYLVNEVVLERMIVINSGEIVSISGEHKHIGINIDDLGLTGIVSDQKTWVTRGNAETVDKVGQVSHQDPSISSNDVVVETVILVNSEENPSISGGNDHLEIKGRELGPGKVMVDKSKKKVPRGEKQSCVIDVKCGEVGSGFKDCDGESVCRICHLSSEVMQETTATNSSMELIQLGCGCKDELGIAHAYCAEAWFKLKGNRICEICGETAKNVTGVRDNRFMEEWNERRIISTNSSSPEGGGGCWRGQPFCNFLMACLKICDMGEVTIQYTSTSHVIADRLAISMVTRVVIYVARYLVVTGLNGNRNPSTFAHNDLDFGLKKELLWGRGKEEKKEGFEKA</sequence>
<dbReference type="eggNOG" id="KOG1609">
    <property type="taxonomic scope" value="Eukaryota"/>
</dbReference>
<evidence type="ECO:0000256" key="4">
    <source>
        <dbReference type="SAM" id="MobiDB-lite"/>
    </source>
</evidence>
<name>B9S8B4_RICCO</name>